<proteinExistence type="predicted"/>
<organism evidence="1 2">
    <name type="scientific">Tritrichomonas musculus</name>
    <dbReference type="NCBI Taxonomy" id="1915356"/>
    <lineage>
        <taxon>Eukaryota</taxon>
        <taxon>Metamonada</taxon>
        <taxon>Parabasalia</taxon>
        <taxon>Tritrichomonadida</taxon>
        <taxon>Tritrichomonadidae</taxon>
        <taxon>Tritrichomonas</taxon>
    </lineage>
</organism>
<keyword evidence="2" id="KW-1185">Reference proteome</keyword>
<accession>A0ABR2KUR6</accession>
<dbReference type="Proteomes" id="UP001470230">
    <property type="component" value="Unassembled WGS sequence"/>
</dbReference>
<evidence type="ECO:0000313" key="2">
    <source>
        <dbReference type="Proteomes" id="UP001470230"/>
    </source>
</evidence>
<dbReference type="EMBL" id="JAPFFF010000003">
    <property type="protein sequence ID" value="KAK8894878.1"/>
    <property type="molecule type" value="Genomic_DNA"/>
</dbReference>
<gene>
    <name evidence="1" type="ORF">M9Y10_023318</name>
</gene>
<name>A0ABR2KUR6_9EUKA</name>
<evidence type="ECO:0000313" key="1">
    <source>
        <dbReference type="EMBL" id="KAK8894878.1"/>
    </source>
</evidence>
<reference evidence="1 2" key="1">
    <citation type="submission" date="2024-04" db="EMBL/GenBank/DDBJ databases">
        <title>Tritrichomonas musculus Genome.</title>
        <authorList>
            <person name="Alves-Ferreira E."/>
            <person name="Grigg M."/>
            <person name="Lorenzi H."/>
            <person name="Galac M."/>
        </authorList>
    </citation>
    <scope>NUCLEOTIDE SEQUENCE [LARGE SCALE GENOMIC DNA]</scope>
    <source>
        <strain evidence="1 2">EAF2021</strain>
    </source>
</reference>
<comment type="caution">
    <text evidence="1">The sequence shown here is derived from an EMBL/GenBank/DDBJ whole genome shotgun (WGS) entry which is preliminary data.</text>
</comment>
<sequence length="411" mass="47199">MFIAQSFICDLRRSDKNDLSSSILSSNLADSLWEFALFLASCNYSQKKVIKWSFYVIDMEGSLHMLLPNGDFSFIKIREALEMFANNQYLSTLPITQNPLSSAIDFCTMNKESQPIYIFLPACYSWDEEITKTLNRVNMIKEAKIDFTFVLVSDDEKTDIDELNEKIASNPKINLVNFMNRDDCFFQFFRSIAESLFFHPTPDILAIGIHSILCHKIPLLLPEVAISSVSTCTCHNLPSIQKNSYYCSVSNKKLSTSQKKEEYSLCGFIVPYNENEIVEPKFIVRGRIDIKKISESMLIGATQILTSSDPKFHRIINELRCSKEAFIAVRYPSNVFGGEYFIIIPDPSYFLLHCKKIGNRCQVLKFDMGESQQMPTEIYTNEISNEIPKIDEINPFMLGHEELMRCFGKKI</sequence>
<protein>
    <submittedName>
        <fullName evidence="1">Uncharacterized protein</fullName>
    </submittedName>
</protein>